<dbReference type="GO" id="GO:0045944">
    <property type="term" value="P:positive regulation of transcription by RNA polymerase II"/>
    <property type="evidence" value="ECO:0007669"/>
    <property type="project" value="Ensembl"/>
</dbReference>
<organism evidence="10 11">
    <name type="scientific">Vombatus ursinus</name>
    <name type="common">Common wombat</name>
    <dbReference type="NCBI Taxonomy" id="29139"/>
    <lineage>
        <taxon>Eukaryota</taxon>
        <taxon>Metazoa</taxon>
        <taxon>Chordata</taxon>
        <taxon>Craniata</taxon>
        <taxon>Vertebrata</taxon>
        <taxon>Euteleostomi</taxon>
        <taxon>Mammalia</taxon>
        <taxon>Metatheria</taxon>
        <taxon>Diprotodontia</taxon>
        <taxon>Vombatidae</taxon>
        <taxon>Vombatus</taxon>
    </lineage>
</organism>
<proteinExistence type="inferred from homology"/>
<dbReference type="Ensembl" id="ENSVURT00010004854.1">
    <property type="protein sequence ID" value="ENSVURP00010004270.1"/>
    <property type="gene ID" value="ENSVURG00010003414.1"/>
</dbReference>
<dbReference type="GO" id="GO:0005142">
    <property type="term" value="F:interleukin-11 receptor binding"/>
    <property type="evidence" value="ECO:0007669"/>
    <property type="project" value="Ensembl"/>
</dbReference>
<dbReference type="Pfam" id="PF07400">
    <property type="entry name" value="IL11"/>
    <property type="match status" value="1"/>
</dbReference>
<dbReference type="PRINTS" id="PR01927">
    <property type="entry name" value="INTRLEUKIN11"/>
</dbReference>
<evidence type="ECO:0000256" key="3">
    <source>
        <dbReference type="ARBA" id="ARBA00022514"/>
    </source>
</evidence>
<dbReference type="Gene3D" id="1.20.1250.10">
    <property type="match status" value="1"/>
</dbReference>
<dbReference type="CTD" id="3589"/>
<evidence type="ECO:0000256" key="7">
    <source>
        <dbReference type="ARBA" id="ARBA00072545"/>
    </source>
</evidence>
<evidence type="ECO:0000256" key="4">
    <source>
        <dbReference type="ARBA" id="ARBA00022525"/>
    </source>
</evidence>
<evidence type="ECO:0000256" key="6">
    <source>
        <dbReference type="ARBA" id="ARBA00023030"/>
    </source>
</evidence>
<evidence type="ECO:0000256" key="5">
    <source>
        <dbReference type="ARBA" id="ARBA00022729"/>
    </source>
</evidence>
<dbReference type="FunFam" id="1.20.1250.10:FF:000017">
    <property type="entry name" value="Interleukin 11"/>
    <property type="match status" value="1"/>
</dbReference>
<reference evidence="10" key="2">
    <citation type="submission" date="2025-08" db="UniProtKB">
        <authorList>
            <consortium name="Ensembl"/>
        </authorList>
    </citation>
    <scope>IDENTIFICATION</scope>
</reference>
<dbReference type="OMA" id="LLCYLWH"/>
<dbReference type="InterPro" id="IPR009079">
    <property type="entry name" value="4_helix_cytokine-like_core"/>
</dbReference>
<sequence length="206" mass="22031">MDSLCRVVLAVLSLWPNRAGASAPPLPPGSPRGAPVPGPEESRAELDSAVLLTRGLLRDTRQLAAQLKAKFPAEGDHSLDSLPTPGMSFGAMGALQLPSVLTRLRTDLLCYLWHVHWLRRAGGPALRSLDPELGALQVRLDRLLKRLQILMARFSLPKPPPEAPAPPLAPPGSAWGGIQAAHAVLGGLHLTLDWAVRGLLLLKARL</sequence>
<keyword evidence="11" id="KW-1185">Reference proteome</keyword>
<dbReference type="GO" id="GO:0008083">
    <property type="term" value="F:growth factor activity"/>
    <property type="evidence" value="ECO:0007669"/>
    <property type="project" value="UniProtKB-KW"/>
</dbReference>
<dbReference type="GO" id="GO:0008284">
    <property type="term" value="P:positive regulation of cell population proliferation"/>
    <property type="evidence" value="ECO:0007669"/>
    <property type="project" value="Ensembl"/>
</dbReference>
<dbReference type="GeneID" id="114041525"/>
<keyword evidence="5 9" id="KW-0732">Signal</keyword>
<evidence type="ECO:0000313" key="11">
    <source>
        <dbReference type="Proteomes" id="UP000314987"/>
    </source>
</evidence>
<dbReference type="Proteomes" id="UP000314987">
    <property type="component" value="Unassembled WGS sequence"/>
</dbReference>
<feature type="region of interest" description="Disordered" evidence="8">
    <location>
        <begin position="20"/>
        <end position="43"/>
    </location>
</feature>
<accession>A0A4X2K4Z4</accession>
<dbReference type="InterPro" id="IPR020438">
    <property type="entry name" value="IL-11"/>
</dbReference>
<feature type="compositionally biased region" description="Pro residues" evidence="8">
    <location>
        <begin position="24"/>
        <end position="38"/>
    </location>
</feature>
<dbReference type="RefSeq" id="XP_027715809.1">
    <property type="nucleotide sequence ID" value="XM_027860008.1"/>
</dbReference>
<reference evidence="10" key="3">
    <citation type="submission" date="2025-09" db="UniProtKB">
        <authorList>
            <consortium name="Ensembl"/>
        </authorList>
    </citation>
    <scope>IDENTIFICATION</scope>
</reference>
<evidence type="ECO:0000256" key="2">
    <source>
        <dbReference type="ARBA" id="ARBA00007432"/>
    </source>
</evidence>
<dbReference type="GO" id="GO:0043410">
    <property type="term" value="P:positive regulation of MAPK cascade"/>
    <property type="evidence" value="ECO:0007669"/>
    <property type="project" value="Ensembl"/>
</dbReference>
<dbReference type="SUPFAM" id="SSF47266">
    <property type="entry name" value="4-helical cytokines"/>
    <property type="match status" value="1"/>
</dbReference>
<dbReference type="STRING" id="29139.ENSVURP00010004270"/>
<dbReference type="GO" id="GO:0038154">
    <property type="term" value="P:interleukin-11-mediated signaling pathway"/>
    <property type="evidence" value="ECO:0007669"/>
    <property type="project" value="Ensembl"/>
</dbReference>
<evidence type="ECO:0000256" key="9">
    <source>
        <dbReference type="SAM" id="SignalP"/>
    </source>
</evidence>
<protein>
    <recommendedName>
        <fullName evidence="7">Interleukin-11</fullName>
    </recommendedName>
</protein>
<keyword evidence="4" id="KW-0964">Secreted</keyword>
<evidence type="ECO:0000313" key="10">
    <source>
        <dbReference type="Ensembl" id="ENSVURP00010004270.1"/>
    </source>
</evidence>
<gene>
    <name evidence="10" type="primary">IL11</name>
</gene>
<dbReference type="GO" id="GO:0005737">
    <property type="term" value="C:cytoplasm"/>
    <property type="evidence" value="ECO:0007669"/>
    <property type="project" value="Ensembl"/>
</dbReference>
<dbReference type="PANTHER" id="PTHR16922:SF0">
    <property type="entry name" value="INTERLEUKIN-11"/>
    <property type="match status" value="1"/>
</dbReference>
<keyword evidence="6" id="KW-0339">Growth factor</keyword>
<dbReference type="GO" id="GO:0005125">
    <property type="term" value="F:cytokine activity"/>
    <property type="evidence" value="ECO:0007669"/>
    <property type="project" value="UniProtKB-KW"/>
</dbReference>
<reference evidence="11" key="1">
    <citation type="submission" date="2018-12" db="EMBL/GenBank/DDBJ databases">
        <authorList>
            <person name="Yazar S."/>
        </authorList>
    </citation>
    <scope>NUCLEOTIDE SEQUENCE [LARGE SCALE GENOMIC DNA]</scope>
</reference>
<evidence type="ECO:0000256" key="8">
    <source>
        <dbReference type="SAM" id="MobiDB-lite"/>
    </source>
</evidence>
<keyword evidence="3" id="KW-0202">Cytokine</keyword>
<feature type="signal peptide" evidence="9">
    <location>
        <begin position="1"/>
        <end position="21"/>
    </location>
</feature>
<dbReference type="GeneTree" id="ENSGT00390000007165"/>
<comment type="similarity">
    <text evidence="2">Belongs to the IL-6 superfamily.</text>
</comment>
<evidence type="ECO:0000256" key="1">
    <source>
        <dbReference type="ARBA" id="ARBA00004613"/>
    </source>
</evidence>
<dbReference type="AlphaFoldDB" id="A0A4X2K4Z4"/>
<dbReference type="GO" id="GO:0005615">
    <property type="term" value="C:extracellular space"/>
    <property type="evidence" value="ECO:0007669"/>
    <property type="project" value="UniProtKB-KW"/>
</dbReference>
<dbReference type="GO" id="GO:0008283">
    <property type="term" value="P:cell population proliferation"/>
    <property type="evidence" value="ECO:0007669"/>
    <property type="project" value="Ensembl"/>
</dbReference>
<dbReference type="OrthoDB" id="9445483at2759"/>
<comment type="subcellular location">
    <subcellularLocation>
        <location evidence="1">Secreted</location>
    </subcellularLocation>
</comment>
<dbReference type="GO" id="GO:0046888">
    <property type="term" value="P:negative regulation of hormone secretion"/>
    <property type="evidence" value="ECO:0007669"/>
    <property type="project" value="Ensembl"/>
</dbReference>
<name>A0A4X2K4Z4_VOMUR</name>
<dbReference type="PANTHER" id="PTHR16922">
    <property type="entry name" value="INTERLEUKIN 11"/>
    <property type="match status" value="1"/>
</dbReference>
<feature type="chain" id="PRO_5021419742" description="Interleukin-11" evidence="9">
    <location>
        <begin position="22"/>
        <end position="206"/>
    </location>
</feature>